<dbReference type="EMBL" id="LT553674">
    <property type="protein sequence ID" value="SAM02080.1"/>
    <property type="molecule type" value="Genomic_DNA"/>
</dbReference>
<dbReference type="Proteomes" id="UP000078561">
    <property type="component" value="Unassembled WGS sequence"/>
</dbReference>
<sequence length="595" mass="64976">MQKLFNTRPQAIQLSSDDEDEFNGSSAGVGGCMPCLPRFLLGTGPIQLSIEEDATLNDYLDPRTTTSIEPLLDEYSSHNNDPLDGGNNAFGGAILHERSLTRNPFASSSAFGNISSVRDPAPPAQVDFLLETDAEDDAEFLSDHRISAVIGDTSKLSRQFELFQVEQQLEDGYKDDSGDQVEPFELDKDDWTEARESTLANEDQQSVIDGPCSIDEEDAAATPNTSNEGGECDDTSPITTDDYPISSSGLDNLTLFTDPADANDNDVDQFASIAVDQSSPSNNYANETPTCKEDLADTPPTAALFSPSSPPSPIPTISTTRSVRSTSLPHDAPETSTPQPLTMVPASANDSPSSRGGLGNNGAIMDGASMMIPTTSSSPEMVPDADNDYTGKRRPSVASVAHSFLGDKLDDFTEKLAYIRKNIIMSLDDSNDDDDHEDLLNLRQQQHQPPLRRSRSGSLQDWRQQSFDPFVSRLSGKSRQQEPPAHRRSNSMMDMQHPDQHPPTHRSFSSPLLPQPASRSTNALTGVDEEDDDEDLFDFSKVVAMGKNVRNISEDLMGNGIRLFNDFSTRMKNRQHPHDSAPGDENSFMNPTVLH</sequence>
<feature type="compositionally biased region" description="Polar residues" evidence="1">
    <location>
        <begin position="275"/>
        <end position="289"/>
    </location>
</feature>
<feature type="region of interest" description="Disordered" evidence="1">
    <location>
        <begin position="215"/>
        <end position="245"/>
    </location>
</feature>
<evidence type="ECO:0000313" key="3">
    <source>
        <dbReference type="Proteomes" id="UP000078561"/>
    </source>
</evidence>
<feature type="compositionally biased region" description="Polar residues" evidence="1">
    <location>
        <begin position="506"/>
        <end position="524"/>
    </location>
</feature>
<feature type="compositionally biased region" description="Polar residues" evidence="1">
    <location>
        <begin position="1"/>
        <end position="15"/>
    </location>
</feature>
<feature type="region of interest" description="Disordered" evidence="1">
    <location>
        <begin position="1"/>
        <end position="25"/>
    </location>
</feature>
<evidence type="ECO:0000256" key="1">
    <source>
        <dbReference type="SAM" id="MobiDB-lite"/>
    </source>
</evidence>
<organism evidence="2">
    <name type="scientific">Absidia glauca</name>
    <name type="common">Pin mould</name>
    <dbReference type="NCBI Taxonomy" id="4829"/>
    <lineage>
        <taxon>Eukaryota</taxon>
        <taxon>Fungi</taxon>
        <taxon>Fungi incertae sedis</taxon>
        <taxon>Mucoromycota</taxon>
        <taxon>Mucoromycotina</taxon>
        <taxon>Mucoromycetes</taxon>
        <taxon>Mucorales</taxon>
        <taxon>Cunninghamellaceae</taxon>
        <taxon>Absidia</taxon>
    </lineage>
</organism>
<gene>
    <name evidence="2" type="primary">ABSGL_07843.1 scaffold 9181</name>
</gene>
<reference evidence="2" key="1">
    <citation type="submission" date="2016-04" db="EMBL/GenBank/DDBJ databases">
        <authorList>
            <person name="Evans L.H."/>
            <person name="Alamgir A."/>
            <person name="Owens N."/>
            <person name="Weber N.D."/>
            <person name="Virtaneva K."/>
            <person name="Barbian K."/>
            <person name="Babar A."/>
            <person name="Rosenke K."/>
        </authorList>
    </citation>
    <scope>NUCLEOTIDE SEQUENCE [LARGE SCALE GENOMIC DNA]</scope>
    <source>
        <strain evidence="2">CBS 101.48</strain>
    </source>
</reference>
<dbReference type="AlphaFoldDB" id="A0A168PB94"/>
<protein>
    <submittedName>
        <fullName evidence="2">Uncharacterized protein</fullName>
    </submittedName>
</protein>
<evidence type="ECO:0000313" key="2">
    <source>
        <dbReference type="EMBL" id="SAM02080.1"/>
    </source>
</evidence>
<feature type="compositionally biased region" description="Polar residues" evidence="1">
    <location>
        <begin position="457"/>
        <end position="467"/>
    </location>
</feature>
<keyword evidence="3" id="KW-1185">Reference proteome</keyword>
<feature type="compositionally biased region" description="Low complexity" evidence="1">
    <location>
        <begin position="298"/>
        <end position="307"/>
    </location>
</feature>
<proteinExistence type="predicted"/>
<dbReference type="InParanoid" id="A0A168PB94"/>
<dbReference type="OrthoDB" id="2418056at2759"/>
<feature type="region of interest" description="Disordered" evidence="1">
    <location>
        <begin position="274"/>
        <end position="394"/>
    </location>
</feature>
<dbReference type="OMA" id="FRIFAEP"/>
<name>A0A168PB94_ABSGL</name>
<feature type="compositionally biased region" description="Low complexity" evidence="1">
    <location>
        <begin position="315"/>
        <end position="327"/>
    </location>
</feature>
<dbReference type="PROSITE" id="PS51257">
    <property type="entry name" value="PROKAR_LIPOPROTEIN"/>
    <property type="match status" value="1"/>
</dbReference>
<accession>A0A168PB94</accession>
<feature type="region of interest" description="Disordered" evidence="1">
    <location>
        <begin position="442"/>
        <end position="531"/>
    </location>
</feature>
<dbReference type="STRING" id="4829.A0A168PB94"/>
<feature type="region of interest" description="Disordered" evidence="1">
    <location>
        <begin position="572"/>
        <end position="595"/>
    </location>
</feature>